<evidence type="ECO:0000313" key="2">
    <source>
        <dbReference type="Proteomes" id="UP001596337"/>
    </source>
</evidence>
<dbReference type="Gene3D" id="3.40.50.150">
    <property type="entry name" value="Vaccinia Virus protein VP39"/>
    <property type="match status" value="1"/>
</dbReference>
<dbReference type="RefSeq" id="WP_345390284.1">
    <property type="nucleotide sequence ID" value="NZ_BAABLA010000004.1"/>
</dbReference>
<sequence length="251" mass="27240">MPKNLVRPGSAGDASQPYSRQQLADQYVTADRSNPTLATGLARWVIAAYTAPGDIVCDPNPGPGVVLAEAIRTGRHAYGLHTPSRRESALESNLELACHANSSGTATLLSGIDDPHAATLPNAVDLVLTGLRPAPTRSPSRELIELYEDLNAVVDWVWPGGHVVVICHPRRRRRDFLLDLPGKICDVAKAIGLLPVGHYIVLTTRVHGRHVTRQFAARTGNHPENTSIQRCATHPTHINVLAFSMPHGKRR</sequence>
<dbReference type="SUPFAM" id="SSF53335">
    <property type="entry name" value="S-adenosyl-L-methionine-dependent methyltransferases"/>
    <property type="match status" value="2"/>
</dbReference>
<keyword evidence="1" id="KW-0489">Methyltransferase</keyword>
<evidence type="ECO:0000313" key="1">
    <source>
        <dbReference type="EMBL" id="MFC6866968.1"/>
    </source>
</evidence>
<dbReference type="InterPro" id="IPR029063">
    <property type="entry name" value="SAM-dependent_MTases_sf"/>
</dbReference>
<reference evidence="2" key="1">
    <citation type="journal article" date="2019" name="Int. J. Syst. Evol. Microbiol.">
        <title>The Global Catalogue of Microorganisms (GCM) 10K type strain sequencing project: providing services to taxonomists for standard genome sequencing and annotation.</title>
        <authorList>
            <consortium name="The Broad Institute Genomics Platform"/>
            <consortium name="The Broad Institute Genome Sequencing Center for Infectious Disease"/>
            <person name="Wu L."/>
            <person name="Ma J."/>
        </authorList>
    </citation>
    <scope>NUCLEOTIDE SEQUENCE [LARGE SCALE GENOMIC DNA]</scope>
    <source>
        <strain evidence="2">KCTC 32255</strain>
    </source>
</reference>
<gene>
    <name evidence="1" type="ORF">ACFQGD_07395</name>
</gene>
<comment type="caution">
    <text evidence="1">The sequence shown here is derived from an EMBL/GenBank/DDBJ whole genome shotgun (WGS) entry which is preliminary data.</text>
</comment>
<dbReference type="EMBL" id="JBHSXX010000001">
    <property type="protein sequence ID" value="MFC6866968.1"/>
    <property type="molecule type" value="Genomic_DNA"/>
</dbReference>
<dbReference type="GO" id="GO:0008168">
    <property type="term" value="F:methyltransferase activity"/>
    <property type="evidence" value="ECO:0007669"/>
    <property type="project" value="UniProtKB-KW"/>
</dbReference>
<keyword evidence="2" id="KW-1185">Reference proteome</keyword>
<organism evidence="1 2">
    <name type="scientific">Haloechinothrix salitolerans</name>
    <dbReference type="NCBI Taxonomy" id="926830"/>
    <lineage>
        <taxon>Bacteria</taxon>
        <taxon>Bacillati</taxon>
        <taxon>Actinomycetota</taxon>
        <taxon>Actinomycetes</taxon>
        <taxon>Pseudonocardiales</taxon>
        <taxon>Pseudonocardiaceae</taxon>
        <taxon>Haloechinothrix</taxon>
    </lineage>
</organism>
<name>A0ABW2BVU5_9PSEU</name>
<accession>A0ABW2BVU5</accession>
<protein>
    <submittedName>
        <fullName evidence="1">DNA modification methylase</fullName>
    </submittedName>
</protein>
<dbReference type="GO" id="GO:0032259">
    <property type="term" value="P:methylation"/>
    <property type="evidence" value="ECO:0007669"/>
    <property type="project" value="UniProtKB-KW"/>
</dbReference>
<keyword evidence="1" id="KW-0808">Transferase</keyword>
<dbReference type="Proteomes" id="UP001596337">
    <property type="component" value="Unassembled WGS sequence"/>
</dbReference>
<proteinExistence type="predicted"/>